<reference evidence="1 2" key="1">
    <citation type="submission" date="2009-06" db="EMBL/GenBank/DDBJ databases">
        <title>Molecular Evidence for Microbiologically Influenced Corrosion from genome of Methanogen.</title>
        <authorList>
            <person name="Ito N."/>
            <person name="Tsurumaru H."/>
            <person name="Shimizu A."/>
            <person name="Harada T."/>
            <person name="Hosoyama A."/>
            <person name="Horikawa H."/>
            <person name="Wakai S."/>
            <person name="Sasaki K."/>
            <person name="Nishijima K."/>
            <person name="Ataku H."/>
            <person name="Yamazaki J."/>
            <person name="Mise M."/>
            <person name="Yamazaki S."/>
            <person name="Tanikawa S."/>
            <person name="Harayama S."/>
            <person name="Fujita N."/>
        </authorList>
    </citation>
    <scope>NUCLEOTIDE SEQUENCE [LARGE SCALE GENOMIC DNA]</scope>
    <source>
        <strain evidence="2">KA1 ( NBRC 102054)</strain>
    </source>
</reference>
<organism evidence="1 2">
    <name type="scientific">Methanococcus maripaludis KA1</name>
    <dbReference type="NCBI Taxonomy" id="637914"/>
    <lineage>
        <taxon>Archaea</taxon>
        <taxon>Methanobacteriati</taxon>
        <taxon>Methanobacteriota</taxon>
        <taxon>Methanomada group</taxon>
        <taxon>Methanococci</taxon>
        <taxon>Methanococcales</taxon>
        <taxon>Methanococcaceae</taxon>
        <taxon>Methanococcus</taxon>
    </lineage>
</organism>
<name>A0A2Z5PEC0_METMI</name>
<dbReference type="Proteomes" id="UP000264208">
    <property type="component" value="Chromosome"/>
</dbReference>
<evidence type="ECO:0000313" key="1">
    <source>
        <dbReference type="EMBL" id="BAP60303.1"/>
    </source>
</evidence>
<dbReference type="RefSeq" id="WP_119720554.1">
    <property type="nucleotide sequence ID" value="NZ_AP011526.1"/>
</dbReference>
<evidence type="ECO:0000313" key="2">
    <source>
        <dbReference type="Proteomes" id="UP000264208"/>
    </source>
</evidence>
<dbReference type="GeneID" id="37874693"/>
<gene>
    <name evidence="1" type="ORF">MMKA1_01860</name>
</gene>
<dbReference type="EMBL" id="AP011526">
    <property type="protein sequence ID" value="BAP60303.1"/>
    <property type="molecule type" value="Genomic_DNA"/>
</dbReference>
<accession>A0A2Z5PEC0</accession>
<dbReference type="KEGG" id="mmak:MMKA1_01860"/>
<dbReference type="AlphaFoldDB" id="A0A2Z5PEC0"/>
<sequence>MEFILPSNIRSGAMHFKMKHTVQAKKNKTKIRELFSKAGEYKEFYHDAISKIEERENNAKKGRRTKKAKK</sequence>
<proteinExistence type="predicted"/>
<protein>
    <submittedName>
        <fullName evidence="1">Uncharacterized protein</fullName>
    </submittedName>
</protein>